<keyword evidence="2" id="KW-1185">Reference proteome</keyword>
<comment type="caution">
    <text evidence="1">The sequence shown here is derived from an EMBL/GenBank/DDBJ whole genome shotgun (WGS) entry which is preliminary data.</text>
</comment>
<dbReference type="EMBL" id="CM020618">
    <property type="protein sequence ID" value="KAK1861974.1"/>
    <property type="molecule type" value="Genomic_DNA"/>
</dbReference>
<dbReference type="Proteomes" id="UP000798662">
    <property type="component" value="Chromosome 1"/>
</dbReference>
<gene>
    <name evidence="1" type="ORF">I4F81_004550</name>
</gene>
<protein>
    <submittedName>
        <fullName evidence="1">Uncharacterized protein</fullName>
    </submittedName>
</protein>
<accession>A0ACC3BVM1</accession>
<proteinExistence type="predicted"/>
<organism evidence="1 2">
    <name type="scientific">Pyropia yezoensis</name>
    <name type="common">Susabi-nori</name>
    <name type="synonym">Porphyra yezoensis</name>
    <dbReference type="NCBI Taxonomy" id="2788"/>
    <lineage>
        <taxon>Eukaryota</taxon>
        <taxon>Rhodophyta</taxon>
        <taxon>Bangiophyceae</taxon>
        <taxon>Bangiales</taxon>
        <taxon>Bangiaceae</taxon>
        <taxon>Pyropia</taxon>
    </lineage>
</organism>
<reference evidence="1" key="1">
    <citation type="submission" date="2019-11" db="EMBL/GenBank/DDBJ databases">
        <title>Nori genome reveals adaptations in red seaweeds to the harsh intertidal environment.</title>
        <authorList>
            <person name="Wang D."/>
            <person name="Mao Y."/>
        </authorList>
    </citation>
    <scope>NUCLEOTIDE SEQUENCE</scope>
    <source>
        <tissue evidence="1">Gametophyte</tissue>
    </source>
</reference>
<evidence type="ECO:0000313" key="2">
    <source>
        <dbReference type="Proteomes" id="UP000798662"/>
    </source>
</evidence>
<sequence length="267" mass="30000">MRTFPPPKVLLFATRGVTSRGRHLLEDLRRLLPHAKREPKLDAKDRLDVAAEVAETRSCDTILLLETRKRSDLYLWAAKTPAGPTVKFHVSNVHTMEELHFPGNNLLHSRPLLAFDGFDNTPATPVWGLLRELLTHAFSAPRGHRHVKPFVDHILLFTVLDGRVWVRHYQITDADNVEGKEDATVGSGVVEIGPRLVLNPVRVFGGSMGGKTAWENPAYVGPNEIRRAERLRASGGYKHRVIAKADKGKRVAASRRKPQPLDNMYRV</sequence>
<evidence type="ECO:0000313" key="1">
    <source>
        <dbReference type="EMBL" id="KAK1861974.1"/>
    </source>
</evidence>
<name>A0ACC3BVM1_PYRYE</name>